<evidence type="ECO:0000313" key="2">
    <source>
        <dbReference type="Proteomes" id="UP001165960"/>
    </source>
</evidence>
<gene>
    <name evidence="1" type="ORF">DSO57_1028640</name>
</gene>
<protein>
    <submittedName>
        <fullName evidence="1">Uncharacterized protein</fullName>
    </submittedName>
</protein>
<dbReference type="EMBL" id="QTSX02000893">
    <property type="protein sequence ID" value="KAJ9084012.1"/>
    <property type="molecule type" value="Genomic_DNA"/>
</dbReference>
<reference evidence="1" key="1">
    <citation type="submission" date="2022-04" db="EMBL/GenBank/DDBJ databases">
        <title>Genome of the entomopathogenic fungus Entomophthora muscae.</title>
        <authorList>
            <person name="Elya C."/>
            <person name="Lovett B.R."/>
            <person name="Lee E."/>
            <person name="Macias A.M."/>
            <person name="Hajek A.E."/>
            <person name="De Bivort B.L."/>
            <person name="Kasson M.T."/>
            <person name="De Fine Licht H.H."/>
            <person name="Stajich J.E."/>
        </authorList>
    </citation>
    <scope>NUCLEOTIDE SEQUENCE</scope>
    <source>
        <strain evidence="1">Berkeley</strain>
    </source>
</reference>
<dbReference type="Proteomes" id="UP001165960">
    <property type="component" value="Unassembled WGS sequence"/>
</dbReference>
<accession>A0ACC2UB57</accession>
<evidence type="ECO:0000313" key="1">
    <source>
        <dbReference type="EMBL" id="KAJ9084012.1"/>
    </source>
</evidence>
<keyword evidence="2" id="KW-1185">Reference proteome</keyword>
<name>A0ACC2UB57_9FUNG</name>
<comment type="caution">
    <text evidence="1">The sequence shown here is derived from an EMBL/GenBank/DDBJ whole genome shotgun (WGS) entry which is preliminary data.</text>
</comment>
<sequence>MEGEPDETEREKSKWNPFVKKKPSCEVKSNSSSLLEEIRLGHVAAHCPVKQYGYCGIENEHTSNKCPACLARVKPKVADSMFVELMAVEKHTATPPVHNAGKNFCLVSPIIEKTNRMLSSCTPLDPKRTHI</sequence>
<organism evidence="1 2">
    <name type="scientific">Entomophthora muscae</name>
    <dbReference type="NCBI Taxonomy" id="34485"/>
    <lineage>
        <taxon>Eukaryota</taxon>
        <taxon>Fungi</taxon>
        <taxon>Fungi incertae sedis</taxon>
        <taxon>Zoopagomycota</taxon>
        <taxon>Entomophthoromycotina</taxon>
        <taxon>Entomophthoromycetes</taxon>
        <taxon>Entomophthorales</taxon>
        <taxon>Entomophthoraceae</taxon>
        <taxon>Entomophthora</taxon>
    </lineage>
</organism>
<proteinExistence type="predicted"/>